<keyword evidence="2" id="KW-1185">Reference proteome</keyword>
<evidence type="ECO:0000313" key="2">
    <source>
        <dbReference type="Proteomes" id="UP000269396"/>
    </source>
</evidence>
<evidence type="ECO:0000313" key="1">
    <source>
        <dbReference type="EMBL" id="VDP70346.1"/>
    </source>
</evidence>
<accession>A0A183PNZ7</accession>
<reference evidence="1 2" key="1">
    <citation type="submission" date="2018-11" db="EMBL/GenBank/DDBJ databases">
        <authorList>
            <consortium name="Pathogen Informatics"/>
        </authorList>
    </citation>
    <scope>NUCLEOTIDE SEQUENCE [LARGE SCALE GENOMIC DNA]</scope>
    <source>
        <strain>Denwood</strain>
        <strain evidence="2">Zambia</strain>
    </source>
</reference>
<organism evidence="1 2">
    <name type="scientific">Schistosoma mattheei</name>
    <dbReference type="NCBI Taxonomy" id="31246"/>
    <lineage>
        <taxon>Eukaryota</taxon>
        <taxon>Metazoa</taxon>
        <taxon>Spiralia</taxon>
        <taxon>Lophotrochozoa</taxon>
        <taxon>Platyhelminthes</taxon>
        <taxon>Trematoda</taxon>
        <taxon>Digenea</taxon>
        <taxon>Strigeidida</taxon>
        <taxon>Schistosomatoidea</taxon>
        <taxon>Schistosomatidae</taxon>
        <taxon>Schistosoma</taxon>
    </lineage>
</organism>
<protein>
    <submittedName>
        <fullName evidence="1">Uncharacterized protein</fullName>
    </submittedName>
</protein>
<dbReference type="Proteomes" id="UP000269396">
    <property type="component" value="Unassembled WGS sequence"/>
</dbReference>
<dbReference type="AlphaFoldDB" id="A0A183PNZ7"/>
<name>A0A183PNZ7_9TREM</name>
<dbReference type="EMBL" id="UZAL01036704">
    <property type="protein sequence ID" value="VDP70346.1"/>
    <property type="molecule type" value="Genomic_DNA"/>
</dbReference>
<proteinExistence type="predicted"/>
<sequence length="71" mass="8508">MRNLYRTRNKVIKRLKTEHQLPAEVSANYTMPGWIVSFVAFFFNKSSNILLNVICFQCLNTNFHYFSLHFF</sequence>
<gene>
    <name evidence="1" type="ORF">SMTD_LOCUS16083</name>
</gene>